<evidence type="ECO:0000313" key="2">
    <source>
        <dbReference type="EMBL" id="PNY25107.1"/>
    </source>
</evidence>
<proteinExistence type="predicted"/>
<name>A0A2K3QC46_9HYPO</name>
<feature type="region of interest" description="Disordered" evidence="1">
    <location>
        <begin position="250"/>
        <end position="284"/>
    </location>
</feature>
<protein>
    <submittedName>
        <fullName evidence="2">Uncharacterized protein</fullName>
    </submittedName>
</protein>
<accession>A0A2K3QC46</accession>
<comment type="caution">
    <text evidence="2">The sequence shown here is derived from an EMBL/GenBank/DDBJ whole genome shotgun (WGS) entry which is preliminary data.</text>
</comment>
<organism evidence="2 3">
    <name type="scientific">Tolypocladium capitatum</name>
    <dbReference type="NCBI Taxonomy" id="45235"/>
    <lineage>
        <taxon>Eukaryota</taxon>
        <taxon>Fungi</taxon>
        <taxon>Dikarya</taxon>
        <taxon>Ascomycota</taxon>
        <taxon>Pezizomycotina</taxon>
        <taxon>Sordariomycetes</taxon>
        <taxon>Hypocreomycetidae</taxon>
        <taxon>Hypocreales</taxon>
        <taxon>Ophiocordycipitaceae</taxon>
        <taxon>Tolypocladium</taxon>
    </lineage>
</organism>
<dbReference type="EMBL" id="NRSZ01000806">
    <property type="protein sequence ID" value="PNY25107.1"/>
    <property type="molecule type" value="Genomic_DNA"/>
</dbReference>
<dbReference type="Proteomes" id="UP000236621">
    <property type="component" value="Unassembled WGS sequence"/>
</dbReference>
<sequence length="296" mass="32218">MKTKRFFVLPYSVHAEHIPHLMGRIVLDPLNPLRRFIPDPDEADGFSPEDVVPSLRRDPVSYQDRTELVRAASGAKLRARLSDYLGLETGTSASSCVELRAAEVRRYEMANHAAVFRRFLQHAAFRALIEGLLDESKHGEALMVVGFYTAARSRWSTAQATGWEHGADARVPVAALAGIPVAGADPGVAASASSSVEHRMAGRGQGEEVFAVAYDVVKKKHALDRTARRWLSSTPVLGDEKRVQAGHLAMSDGASDDGFEYESDDESDGPETGCVLDAESHPSELSSAKMVDYVEL</sequence>
<reference evidence="2 3" key="1">
    <citation type="submission" date="2017-08" db="EMBL/GenBank/DDBJ databases">
        <title>Harnessing the power of phylogenomics to disentangle the directionality and signatures of interkingdom host jumping in the parasitic fungal genus Tolypocladium.</title>
        <authorList>
            <person name="Quandt C.A."/>
            <person name="Patterson W."/>
            <person name="Spatafora J.W."/>
        </authorList>
    </citation>
    <scope>NUCLEOTIDE SEQUENCE [LARGE SCALE GENOMIC DNA]</scope>
    <source>
        <strain evidence="2 3">CBS 113982</strain>
    </source>
</reference>
<evidence type="ECO:0000256" key="1">
    <source>
        <dbReference type="SAM" id="MobiDB-lite"/>
    </source>
</evidence>
<evidence type="ECO:0000313" key="3">
    <source>
        <dbReference type="Proteomes" id="UP000236621"/>
    </source>
</evidence>
<feature type="compositionally biased region" description="Acidic residues" evidence="1">
    <location>
        <begin position="254"/>
        <end position="269"/>
    </location>
</feature>
<dbReference type="OrthoDB" id="5410365at2759"/>
<keyword evidence="3" id="KW-1185">Reference proteome</keyword>
<gene>
    <name evidence="2" type="ORF">TCAP_04951</name>
</gene>
<dbReference type="AlphaFoldDB" id="A0A2K3QC46"/>